<reference evidence="1" key="1">
    <citation type="journal article" date="2015" name="Nature">
        <title>Complex archaea that bridge the gap between prokaryotes and eukaryotes.</title>
        <authorList>
            <person name="Spang A."/>
            <person name="Saw J.H."/>
            <person name="Jorgensen S.L."/>
            <person name="Zaremba-Niedzwiedzka K."/>
            <person name="Martijn J."/>
            <person name="Lind A.E."/>
            <person name="van Eijk R."/>
            <person name="Schleper C."/>
            <person name="Guy L."/>
            <person name="Ettema T.J."/>
        </authorList>
    </citation>
    <scope>NUCLEOTIDE SEQUENCE</scope>
</reference>
<protein>
    <submittedName>
        <fullName evidence="1">Uncharacterized protein</fullName>
    </submittedName>
</protein>
<comment type="caution">
    <text evidence="1">The sequence shown here is derived from an EMBL/GenBank/DDBJ whole genome shotgun (WGS) entry which is preliminary data.</text>
</comment>
<dbReference type="AlphaFoldDB" id="A0A0F9H538"/>
<accession>A0A0F9H538</accession>
<organism evidence="1">
    <name type="scientific">marine sediment metagenome</name>
    <dbReference type="NCBI Taxonomy" id="412755"/>
    <lineage>
        <taxon>unclassified sequences</taxon>
        <taxon>metagenomes</taxon>
        <taxon>ecological metagenomes</taxon>
    </lineage>
</organism>
<dbReference type="EMBL" id="LAZR01016052">
    <property type="protein sequence ID" value="KKM06194.1"/>
    <property type="molecule type" value="Genomic_DNA"/>
</dbReference>
<sequence length="72" mass="8752">MTNNNFRARKMRVDLDFLKKIRSTIPKRLTRFPEENIKELSDRELTRMLKNTQGFEQSLKEIEGLPRKFKLR</sequence>
<gene>
    <name evidence="1" type="ORF">LCGC14_1746440</name>
</gene>
<evidence type="ECO:0000313" key="1">
    <source>
        <dbReference type="EMBL" id="KKM06194.1"/>
    </source>
</evidence>
<proteinExistence type="predicted"/>
<name>A0A0F9H538_9ZZZZ</name>